<dbReference type="Pfam" id="PF12796">
    <property type="entry name" value="Ank_2"/>
    <property type="match status" value="2"/>
</dbReference>
<dbReference type="InterPro" id="IPR036770">
    <property type="entry name" value="Ankyrin_rpt-contain_sf"/>
</dbReference>
<feature type="repeat" description="ANK" evidence="3">
    <location>
        <begin position="166"/>
        <end position="198"/>
    </location>
</feature>
<name>A0ABN8IIN1_9NEOP</name>
<accession>A0ABN8IIN1</accession>
<evidence type="ECO:0000256" key="3">
    <source>
        <dbReference type="PROSITE-ProRule" id="PRU00023"/>
    </source>
</evidence>
<dbReference type="PANTHER" id="PTHR24173:SF82">
    <property type="entry name" value="FI19351P1"/>
    <property type="match status" value="1"/>
</dbReference>
<dbReference type="Proteomes" id="UP000837857">
    <property type="component" value="Chromosome 26"/>
</dbReference>
<feature type="non-terminal residue" evidence="4">
    <location>
        <position position="690"/>
    </location>
</feature>
<dbReference type="PROSITE" id="PS50297">
    <property type="entry name" value="ANK_REP_REGION"/>
    <property type="match status" value="3"/>
</dbReference>
<reference evidence="4" key="1">
    <citation type="submission" date="2022-03" db="EMBL/GenBank/DDBJ databases">
        <authorList>
            <person name="Martin H S."/>
        </authorList>
    </citation>
    <scope>NUCLEOTIDE SEQUENCE</scope>
</reference>
<dbReference type="SMART" id="SM00248">
    <property type="entry name" value="ANK"/>
    <property type="match status" value="8"/>
</dbReference>
<evidence type="ECO:0000313" key="5">
    <source>
        <dbReference type="Proteomes" id="UP000837857"/>
    </source>
</evidence>
<feature type="repeat" description="ANK" evidence="3">
    <location>
        <begin position="598"/>
        <end position="632"/>
    </location>
</feature>
<dbReference type="SUPFAM" id="SSF48403">
    <property type="entry name" value="Ankyrin repeat"/>
    <property type="match status" value="2"/>
</dbReference>
<evidence type="ECO:0000256" key="1">
    <source>
        <dbReference type="ARBA" id="ARBA00022737"/>
    </source>
</evidence>
<organism evidence="4 5">
    <name type="scientific">Iphiclides podalirius</name>
    <name type="common">scarce swallowtail</name>
    <dbReference type="NCBI Taxonomy" id="110791"/>
    <lineage>
        <taxon>Eukaryota</taxon>
        <taxon>Metazoa</taxon>
        <taxon>Ecdysozoa</taxon>
        <taxon>Arthropoda</taxon>
        <taxon>Hexapoda</taxon>
        <taxon>Insecta</taxon>
        <taxon>Pterygota</taxon>
        <taxon>Neoptera</taxon>
        <taxon>Endopterygota</taxon>
        <taxon>Lepidoptera</taxon>
        <taxon>Glossata</taxon>
        <taxon>Ditrysia</taxon>
        <taxon>Papilionoidea</taxon>
        <taxon>Papilionidae</taxon>
        <taxon>Papilioninae</taxon>
        <taxon>Iphiclides</taxon>
    </lineage>
</organism>
<dbReference type="Gene3D" id="1.25.40.20">
    <property type="entry name" value="Ankyrin repeat-containing domain"/>
    <property type="match status" value="3"/>
</dbReference>
<sequence>MWEEDTSEDGNGEAGAGKNLDIKQHDVVFNELMQECKHSAPGARLSARLRTALERSRNFGIARGSRAVARLWCGRMRPEERRAVCRRTRDGCAPLFVACKRGNVEIVEYLVHVCAAELEQRGVYEVPDDRSVHTVTPLWCAAVAGRLEVLRVLAEAGAELDAGSDSGSTPVRSACFMTHYEVVRFLVERGADIHKPNHNGGTCLINSVQSVRLCTYLLEHGAEVNACDMQHKTALHYAIQEHRVESARLLLQHGADPWLASRAGDDALRTACLKGAAPVVALLARHVRYCPARLADAHELLGATQLDELNDAPAALASWRRATALRHAYGAYVEKAPRRPPQRALGLAAEWRSAAELEALAADVDALRTQALLVAERVLGPDHKDTLFRLMYRGAAYADAFRYQRCIDLWTWALQIRIEKDSLLYADTCHAASALTRLLLDAASGRLERALGLPRYEDVFRVFALLADHLPECRRALSARPVHKKQAETFDRALRCVSHLLYLLLQAEAEAEAEAGAGAGVQEERRSELRARVRRLVAADVRSAHTGDSLLHLAVSQLNVIRSTYFADEVAAPPVFPSVAVVSLLLECGADPCQRNEARSTPLHVAAIPYNFSTALAERLLRGGAHLDQPNKFGDSAADLVALNRSSRVCPLQYLSLRCLAARALLAARPPPPQGALPAELLRFLRLHQP</sequence>
<protein>
    <submittedName>
        <fullName evidence="4">Uncharacterized protein</fullName>
    </submittedName>
</protein>
<keyword evidence="5" id="KW-1185">Reference proteome</keyword>
<proteinExistence type="predicted"/>
<dbReference type="PANTHER" id="PTHR24173">
    <property type="entry name" value="ANKYRIN REPEAT CONTAINING"/>
    <property type="match status" value="1"/>
</dbReference>
<feature type="repeat" description="ANK" evidence="3">
    <location>
        <begin position="133"/>
        <end position="165"/>
    </location>
</feature>
<dbReference type="PROSITE" id="PS50088">
    <property type="entry name" value="ANK_REPEAT"/>
    <property type="match status" value="4"/>
</dbReference>
<feature type="repeat" description="ANK" evidence="3">
    <location>
        <begin position="230"/>
        <end position="262"/>
    </location>
</feature>
<keyword evidence="1" id="KW-0677">Repeat</keyword>
<dbReference type="InterPro" id="IPR002110">
    <property type="entry name" value="Ankyrin_rpt"/>
</dbReference>
<dbReference type="EMBL" id="OW152838">
    <property type="protein sequence ID" value="CAH2058935.1"/>
    <property type="molecule type" value="Genomic_DNA"/>
</dbReference>
<dbReference type="Pfam" id="PF00023">
    <property type="entry name" value="Ank"/>
    <property type="match status" value="1"/>
</dbReference>
<keyword evidence="2 3" id="KW-0040">ANK repeat</keyword>
<gene>
    <name evidence="4" type="ORF">IPOD504_LOCUS10642</name>
</gene>
<evidence type="ECO:0000313" key="4">
    <source>
        <dbReference type="EMBL" id="CAH2058935.1"/>
    </source>
</evidence>
<evidence type="ECO:0000256" key="2">
    <source>
        <dbReference type="ARBA" id="ARBA00023043"/>
    </source>
</evidence>